<protein>
    <submittedName>
        <fullName evidence="2">NR LBD domain-containing protein</fullName>
    </submittedName>
</protein>
<evidence type="ECO:0000313" key="1">
    <source>
        <dbReference type="Proteomes" id="UP000095286"/>
    </source>
</evidence>
<name>A0AC35UAF8_9BILA</name>
<reference evidence="2" key="1">
    <citation type="submission" date="2016-11" db="UniProtKB">
        <authorList>
            <consortium name="WormBaseParasite"/>
        </authorList>
    </citation>
    <scope>IDENTIFICATION</scope>
    <source>
        <strain evidence="2">KR3021</strain>
    </source>
</reference>
<proteinExistence type="predicted"/>
<organism evidence="1 2">
    <name type="scientific">Rhabditophanes sp. KR3021</name>
    <dbReference type="NCBI Taxonomy" id="114890"/>
    <lineage>
        <taxon>Eukaryota</taxon>
        <taxon>Metazoa</taxon>
        <taxon>Ecdysozoa</taxon>
        <taxon>Nematoda</taxon>
        <taxon>Chromadorea</taxon>
        <taxon>Rhabditida</taxon>
        <taxon>Tylenchina</taxon>
        <taxon>Panagrolaimomorpha</taxon>
        <taxon>Strongyloidoidea</taxon>
        <taxon>Alloionematidae</taxon>
        <taxon>Rhabditophanes</taxon>
    </lineage>
</organism>
<dbReference type="WBParaSite" id="RSKR_0000991500.1">
    <property type="protein sequence ID" value="RSKR_0000991500.1"/>
    <property type="gene ID" value="RSKR_0000991500"/>
</dbReference>
<evidence type="ECO:0000313" key="2">
    <source>
        <dbReference type="WBParaSite" id="RSKR_0000991500.1"/>
    </source>
</evidence>
<dbReference type="Proteomes" id="UP000095286">
    <property type="component" value="Unplaced"/>
</dbReference>
<sequence length="308" mass="36404">MDPEEAIKRVSLDDNKLGFNTECQFYKLKQILHGPRRVIPKCPGQFYTPLQTISFALNLFFDKMKKPPHHAIVMTNDLNFKKLVIYFEKSCLTVAECLMHCNEFCELSKSDRALLFNHFWPFFLVIERIYFSIATFGAEDPRTLIFYDDYQVCGDQFGKFSNPEMTMEKRNQLFELFNPANKYLLNLIYLPMKELKLTNLTEFSYMVGHYLWSLDDIIGVSNEAKALARSVMLSLNNDIHHYYTFTLKETNYAHRISMLMKLNARTNTYCRQKKEIRITSQFFDIFDGSKLYDEKLCIDNPTLIYLRE</sequence>
<accession>A0AC35UAF8</accession>